<dbReference type="PANTHER" id="PTHR45884:SF2">
    <property type="entry name" value="N-ACETYLTRANSFERASE ECO"/>
    <property type="match status" value="1"/>
</dbReference>
<gene>
    <name evidence="3" type="ORF">DPX39_100038200</name>
</gene>
<dbReference type="AlphaFoldDB" id="A0A3L6KWQ9"/>
<dbReference type="InterPro" id="IPR028005">
    <property type="entry name" value="AcTrfase_ESCO_Znf_dom"/>
</dbReference>
<feature type="compositionally biased region" description="Polar residues" evidence="1">
    <location>
        <begin position="63"/>
        <end position="84"/>
    </location>
</feature>
<feature type="region of interest" description="Disordered" evidence="1">
    <location>
        <begin position="53"/>
        <end position="89"/>
    </location>
</feature>
<reference evidence="3" key="1">
    <citation type="submission" date="2018-09" db="EMBL/GenBank/DDBJ databases">
        <title>whole genome sequence of T. equiperdum IVM-t1 strain.</title>
        <authorList>
            <person name="Suganuma K."/>
        </authorList>
    </citation>
    <scope>NUCLEOTIDE SEQUENCE [LARGE SCALE GENOMIC DNA]</scope>
    <source>
        <strain evidence="3">IVM-t1</strain>
    </source>
</reference>
<comment type="caution">
    <text evidence="3">The sequence shown here is derived from an EMBL/GenBank/DDBJ whole genome shotgun (WGS) entry which is preliminary data.</text>
</comment>
<dbReference type="GO" id="GO:0005634">
    <property type="term" value="C:nucleus"/>
    <property type="evidence" value="ECO:0007669"/>
    <property type="project" value="TreeGrafter"/>
</dbReference>
<dbReference type="GO" id="GO:0000785">
    <property type="term" value="C:chromatin"/>
    <property type="evidence" value="ECO:0007669"/>
    <property type="project" value="TreeGrafter"/>
</dbReference>
<keyword evidence="3" id="KW-0808">Transferase</keyword>
<dbReference type="EMBL" id="QSBY01000010">
    <property type="protein sequence ID" value="RHW68769.1"/>
    <property type="molecule type" value="Genomic_DNA"/>
</dbReference>
<protein>
    <submittedName>
        <fullName evidence="3">Zinc-finger of acetyl-transferase ESCO</fullName>
    </submittedName>
</protein>
<proteinExistence type="predicted"/>
<keyword evidence="3" id="KW-0479">Metal-binding</keyword>
<dbReference type="GO" id="GO:0008270">
    <property type="term" value="F:zinc ion binding"/>
    <property type="evidence" value="ECO:0007669"/>
    <property type="project" value="UniProtKB-KW"/>
</dbReference>
<dbReference type="GO" id="GO:0007064">
    <property type="term" value="P:mitotic sister chromatid cohesion"/>
    <property type="evidence" value="ECO:0007669"/>
    <property type="project" value="TreeGrafter"/>
</dbReference>
<keyword evidence="3" id="KW-0863">Zinc-finger</keyword>
<evidence type="ECO:0000256" key="1">
    <source>
        <dbReference type="SAM" id="MobiDB-lite"/>
    </source>
</evidence>
<feature type="domain" description="N-acetyltransferase ESCO zinc-finger" evidence="2">
    <location>
        <begin position="123"/>
        <end position="162"/>
    </location>
</feature>
<evidence type="ECO:0000313" key="3">
    <source>
        <dbReference type="EMBL" id="RHW68769.1"/>
    </source>
</evidence>
<name>A0A3L6KWQ9_9TRYP</name>
<dbReference type="Proteomes" id="UP000266743">
    <property type="component" value="Chromosome 10"/>
</dbReference>
<organism evidence="3">
    <name type="scientific">Trypanosoma brucei equiperdum</name>
    <dbReference type="NCBI Taxonomy" id="630700"/>
    <lineage>
        <taxon>Eukaryota</taxon>
        <taxon>Discoba</taxon>
        <taxon>Euglenozoa</taxon>
        <taxon>Kinetoplastea</taxon>
        <taxon>Metakinetoplastina</taxon>
        <taxon>Trypanosomatida</taxon>
        <taxon>Trypanosomatidae</taxon>
        <taxon>Trypanosoma</taxon>
    </lineage>
</organism>
<dbReference type="PANTHER" id="PTHR45884">
    <property type="entry name" value="N-ACETYLTRANSFERASE ECO"/>
    <property type="match status" value="1"/>
</dbReference>
<keyword evidence="3" id="KW-0862">Zinc</keyword>
<dbReference type="GO" id="GO:0061733">
    <property type="term" value="F:protein-lysine-acetyltransferase activity"/>
    <property type="evidence" value="ECO:0007669"/>
    <property type="project" value="TreeGrafter"/>
</dbReference>
<sequence length="448" mass="49686">MTKQQMCLRDFFLKGKKGMIKDACSDVIDLHVAVKGDELVDAFSSKEKHEFLDSMPPMKHSTDVSASCYQDDNVPESSSSNHGEGSTLARPSDVTAFPFQTKHAGKYGALTIRSSKRPRSGAQTCLDFGQSDIGGVTTCRICGMIYNAVMPEDIRLHRRFCRPQALSNKRCKELDAADGHCVWLASRDVIVQLDRLAGSQRQNLAMQRRYRAGAAPVCLKVQESTADEFICYVLECGARGLARSAVVSRFVEALQFDDVTLQGESDYCLVAVVQVYLERLVCVVAGRPVARTHEPTLLPYKKHCETALGGKQYLETSQKTLCDVPYIWLQSELVLATTWRGCLQQQIAPAVKSQRDVTRDFFKCRGMASEKKFEDLQQTRSLGDAALSRALSTLGRHVTYGCALCPRRQFSYDSSVVNESMLHRVAGVMGCDDVSTLYTHTGASSHFQ</sequence>
<evidence type="ECO:0000259" key="2">
    <source>
        <dbReference type="Pfam" id="PF13878"/>
    </source>
</evidence>
<dbReference type="Pfam" id="PF13878">
    <property type="entry name" value="zf-C2H2_3"/>
    <property type="match status" value="1"/>
</dbReference>
<accession>A0A3L6KWQ9</accession>